<evidence type="ECO:0000313" key="3">
    <source>
        <dbReference type="EMBL" id="KAH7362800.1"/>
    </source>
</evidence>
<keyword evidence="2" id="KW-0812">Transmembrane</keyword>
<dbReference type="Proteomes" id="UP000813385">
    <property type="component" value="Unassembled WGS sequence"/>
</dbReference>
<evidence type="ECO:0000256" key="2">
    <source>
        <dbReference type="SAM" id="Phobius"/>
    </source>
</evidence>
<feature type="transmembrane region" description="Helical" evidence="2">
    <location>
        <begin position="128"/>
        <end position="149"/>
    </location>
</feature>
<accession>A0A8K0THW3</accession>
<feature type="region of interest" description="Disordered" evidence="1">
    <location>
        <begin position="428"/>
        <end position="485"/>
    </location>
</feature>
<evidence type="ECO:0000256" key="1">
    <source>
        <dbReference type="SAM" id="MobiDB-lite"/>
    </source>
</evidence>
<keyword evidence="2" id="KW-0472">Membrane</keyword>
<evidence type="ECO:0000313" key="4">
    <source>
        <dbReference type="Proteomes" id="UP000813385"/>
    </source>
</evidence>
<feature type="transmembrane region" description="Helical" evidence="2">
    <location>
        <begin position="161"/>
        <end position="180"/>
    </location>
</feature>
<reference evidence="3" key="1">
    <citation type="journal article" date="2021" name="Nat. Commun.">
        <title>Genetic determinants of endophytism in the Arabidopsis root mycobiome.</title>
        <authorList>
            <person name="Mesny F."/>
            <person name="Miyauchi S."/>
            <person name="Thiergart T."/>
            <person name="Pickel B."/>
            <person name="Atanasova L."/>
            <person name="Karlsson M."/>
            <person name="Huettel B."/>
            <person name="Barry K.W."/>
            <person name="Haridas S."/>
            <person name="Chen C."/>
            <person name="Bauer D."/>
            <person name="Andreopoulos W."/>
            <person name="Pangilinan J."/>
            <person name="LaButti K."/>
            <person name="Riley R."/>
            <person name="Lipzen A."/>
            <person name="Clum A."/>
            <person name="Drula E."/>
            <person name="Henrissat B."/>
            <person name="Kohler A."/>
            <person name="Grigoriev I.V."/>
            <person name="Martin F.M."/>
            <person name="Hacquard S."/>
        </authorList>
    </citation>
    <scope>NUCLEOTIDE SEQUENCE</scope>
    <source>
        <strain evidence="3">MPI-CAGE-AT-0016</strain>
    </source>
</reference>
<keyword evidence="2" id="KW-1133">Transmembrane helix</keyword>
<feature type="transmembrane region" description="Helical" evidence="2">
    <location>
        <begin position="230"/>
        <end position="252"/>
    </location>
</feature>
<dbReference type="EMBL" id="JAGPXD010000003">
    <property type="protein sequence ID" value="KAH7362800.1"/>
    <property type="molecule type" value="Genomic_DNA"/>
</dbReference>
<feature type="transmembrane region" description="Helical" evidence="2">
    <location>
        <begin position="294"/>
        <end position="310"/>
    </location>
</feature>
<proteinExistence type="predicted"/>
<protein>
    <submittedName>
        <fullName evidence="3">Uncharacterized protein</fullName>
    </submittedName>
</protein>
<dbReference type="OrthoDB" id="3021074at2759"/>
<keyword evidence="4" id="KW-1185">Reference proteome</keyword>
<sequence>MTPSPFDIPSISQTLLQHPIPPRRAVSRSPCHGFHAMYLPPDFSLTARSSSADANVPQVICAWPLSGQYGFGSRILFYLLVSTCVFARKSLWLRNTFLAATLLFPVVAALHAIVLAAKHVDGAVDMDIYGAFQLCSLGLVAGTLAVRISKTYYATPGRNTIFIWVTLILAGLLSLVVEFFRASPRRCPGFKYGTNNCDFICSEKDGPYSPLRQGAASDIYVIEAPTLLTFQAGVLLSAGCCVHAVVWMLYMLEKILREEERSRLERRESHLLQTLSHRTSSIGIRQKTPVKTRIILVVFGAVGLALLVVGERNFWSEPLSFEIETLSGVGQWSSIVTAVLAAAGSLLVPLHEDMAKVRRDRENGRPSRSRRSYKVAERFVDLEQMLDRFLKVVAGRTSTDSTEAEYPKIPGEEHRNPEISGLAAAVENFNRSRTPSVRRESNEGDAGTEEEDLESPGGAHARQDSGGFLAVPRTDSRRSGVHYNL</sequence>
<dbReference type="AlphaFoldDB" id="A0A8K0THW3"/>
<feature type="transmembrane region" description="Helical" evidence="2">
    <location>
        <begin position="97"/>
        <end position="116"/>
    </location>
</feature>
<feature type="transmembrane region" description="Helical" evidence="2">
    <location>
        <begin position="330"/>
        <end position="350"/>
    </location>
</feature>
<name>A0A8K0THW3_9PEZI</name>
<gene>
    <name evidence="3" type="ORF">B0T11DRAFT_281433</name>
</gene>
<organism evidence="3 4">
    <name type="scientific">Plectosphaerella cucumerina</name>
    <dbReference type="NCBI Taxonomy" id="40658"/>
    <lineage>
        <taxon>Eukaryota</taxon>
        <taxon>Fungi</taxon>
        <taxon>Dikarya</taxon>
        <taxon>Ascomycota</taxon>
        <taxon>Pezizomycotina</taxon>
        <taxon>Sordariomycetes</taxon>
        <taxon>Hypocreomycetidae</taxon>
        <taxon>Glomerellales</taxon>
        <taxon>Plectosphaerellaceae</taxon>
        <taxon>Plectosphaerella</taxon>
    </lineage>
</organism>
<comment type="caution">
    <text evidence="3">The sequence shown here is derived from an EMBL/GenBank/DDBJ whole genome shotgun (WGS) entry which is preliminary data.</text>
</comment>